<sequence length="187" mass="18872">MKRTLLASSFLLLGSAQALTLSGSVAGEAPAKARVGAWLIDAAGRPVAEVASAPISANAFSLSIPDTAPSGRALWGLTSDSIAWPGVTGEVNVSGSVQGSEARLFVYGDANGNTRRDEGEELIEGSARLGKASVALVFASRPVNVSAARGLSVALTLGWNVVSIELGKTLKAGVQSGASGLQLSIAR</sequence>
<accession>L0A6V4</accession>
<dbReference type="HOGENOM" id="CLU_1445467_0_0_0"/>
<evidence type="ECO:0000256" key="1">
    <source>
        <dbReference type="SAM" id="SignalP"/>
    </source>
</evidence>
<dbReference type="EMBL" id="CP003382">
    <property type="protein sequence ID" value="AFZ69164.1"/>
    <property type="molecule type" value="Genomic_DNA"/>
</dbReference>
<evidence type="ECO:0000313" key="2">
    <source>
        <dbReference type="EMBL" id="AFZ69164.1"/>
    </source>
</evidence>
<proteinExistence type="predicted"/>
<dbReference type="Proteomes" id="UP000010467">
    <property type="component" value="Chromosome"/>
</dbReference>
<gene>
    <name evidence="2" type="ordered locus">Deipe_3738</name>
</gene>
<dbReference type="STRING" id="937777.Deipe_3738"/>
<dbReference type="AlphaFoldDB" id="L0A6V4"/>
<keyword evidence="3" id="KW-1185">Reference proteome</keyword>
<feature type="chain" id="PRO_5003939141" evidence="1">
    <location>
        <begin position="19"/>
        <end position="187"/>
    </location>
</feature>
<dbReference type="KEGG" id="dpd:Deipe_3738"/>
<protein>
    <submittedName>
        <fullName evidence="2">Uncharacterized protein</fullName>
    </submittedName>
</protein>
<keyword evidence="1" id="KW-0732">Signal</keyword>
<feature type="signal peptide" evidence="1">
    <location>
        <begin position="1"/>
        <end position="18"/>
    </location>
</feature>
<name>L0A6V4_DEIPD</name>
<dbReference type="OrthoDB" id="74090at2"/>
<reference evidence="3" key="1">
    <citation type="submission" date="2012-03" db="EMBL/GenBank/DDBJ databases">
        <title>Complete sequence of chromosome of Deinococcus peraridilitoris DSM 19664.</title>
        <authorList>
            <person name="Lucas S."/>
            <person name="Copeland A."/>
            <person name="Lapidus A."/>
            <person name="Glavina del Rio T."/>
            <person name="Dalin E."/>
            <person name="Tice H."/>
            <person name="Bruce D."/>
            <person name="Goodwin L."/>
            <person name="Pitluck S."/>
            <person name="Peters L."/>
            <person name="Mikhailova N."/>
            <person name="Lu M."/>
            <person name="Kyrpides N."/>
            <person name="Mavromatis K."/>
            <person name="Ivanova N."/>
            <person name="Brettin T."/>
            <person name="Detter J.C."/>
            <person name="Han C."/>
            <person name="Larimer F."/>
            <person name="Land M."/>
            <person name="Hauser L."/>
            <person name="Markowitz V."/>
            <person name="Cheng J.-F."/>
            <person name="Hugenholtz P."/>
            <person name="Woyke T."/>
            <person name="Wu D."/>
            <person name="Pukall R."/>
            <person name="Steenblock K."/>
            <person name="Brambilla E."/>
            <person name="Klenk H.-P."/>
            <person name="Eisen J.A."/>
        </authorList>
    </citation>
    <scope>NUCLEOTIDE SEQUENCE [LARGE SCALE GENOMIC DNA]</scope>
    <source>
        <strain evidence="3">DSM 19664 / LMG 22246 / CIP 109416 / KR-200</strain>
    </source>
</reference>
<evidence type="ECO:0000313" key="3">
    <source>
        <dbReference type="Proteomes" id="UP000010467"/>
    </source>
</evidence>
<dbReference type="RefSeq" id="WP_015237460.1">
    <property type="nucleotide sequence ID" value="NC_019793.1"/>
</dbReference>
<organism evidence="2 3">
    <name type="scientific">Deinococcus peraridilitoris (strain DSM 19664 / LMG 22246 / CIP 109416 / KR-200)</name>
    <dbReference type="NCBI Taxonomy" id="937777"/>
    <lineage>
        <taxon>Bacteria</taxon>
        <taxon>Thermotogati</taxon>
        <taxon>Deinococcota</taxon>
        <taxon>Deinococci</taxon>
        <taxon>Deinococcales</taxon>
        <taxon>Deinococcaceae</taxon>
        <taxon>Deinococcus</taxon>
    </lineage>
</organism>
<dbReference type="PATRIC" id="fig|937777.3.peg.3748"/>